<keyword evidence="3" id="KW-0548">Nucleotidyltransferase</keyword>
<dbReference type="EMBL" id="FNHB01000007">
    <property type="protein sequence ID" value="SDM77484.1"/>
    <property type="molecule type" value="Genomic_DNA"/>
</dbReference>
<dbReference type="AlphaFoldDB" id="A0A1G9VZ01"/>
<keyword evidence="3" id="KW-0808">Transferase</keyword>
<protein>
    <submittedName>
        <fullName evidence="3">Galactose-1-phosphate uridylyltransferase</fullName>
    </submittedName>
</protein>
<dbReference type="PIRSF" id="PIRSF031505">
    <property type="entry name" value="GalT_short"/>
    <property type="match status" value="1"/>
</dbReference>
<dbReference type="RefSeq" id="WP_092074101.1">
    <property type="nucleotide sequence ID" value="NZ_FNHB01000007.1"/>
</dbReference>
<organism evidence="3 4">
    <name type="scientific">Dendrosporobacter quercicolus</name>
    <dbReference type="NCBI Taxonomy" id="146817"/>
    <lineage>
        <taxon>Bacteria</taxon>
        <taxon>Bacillati</taxon>
        <taxon>Bacillota</taxon>
        <taxon>Negativicutes</taxon>
        <taxon>Selenomonadales</taxon>
        <taxon>Sporomusaceae</taxon>
        <taxon>Dendrosporobacter</taxon>
    </lineage>
</organism>
<proteinExistence type="predicted"/>
<evidence type="ECO:0000313" key="3">
    <source>
        <dbReference type="EMBL" id="SDM77484.1"/>
    </source>
</evidence>
<sequence>MSTNHLKFNLNIGKQKPESIINTTATCPFCDRANLQGIIAEDGPILLVKNKYPVLEGTDQTVLIETEECHSELSLYAREHLHQLFRFGIARWQEMERCPDYQSVIFFKNHGPFSGGTIRHPHMQIIGLKTIDYTDSVCPEQFTGLVIDSVNGVELNLSTKPRIGFFEFNVIMDAGRHIDQLADYVQLVIKYILKNFHRTRGSYNLFFYRIDHSIAVKIMPRFIISPLFVGFDIPQISNQLDDMVLDFQNQYLR</sequence>
<gene>
    <name evidence="3" type="ORF">SAMN04488502_10779</name>
</gene>
<accession>A0A1G9VZ01</accession>
<reference evidence="3 4" key="1">
    <citation type="submission" date="2016-10" db="EMBL/GenBank/DDBJ databases">
        <authorList>
            <person name="de Groot N.N."/>
        </authorList>
    </citation>
    <scope>NUCLEOTIDE SEQUENCE [LARGE SCALE GENOMIC DNA]</scope>
    <source>
        <strain evidence="3 4">DSM 1736</strain>
    </source>
</reference>
<dbReference type="STRING" id="146817.SAMN04488502_10779"/>
<evidence type="ECO:0000313" key="4">
    <source>
        <dbReference type="Proteomes" id="UP000214880"/>
    </source>
</evidence>
<dbReference type="InterPro" id="IPR046322">
    <property type="entry name" value="DUF4931"/>
</dbReference>
<dbReference type="InterPro" id="IPR049285">
    <property type="entry name" value="DUF4931_C"/>
</dbReference>
<keyword evidence="4" id="KW-1185">Reference proteome</keyword>
<dbReference type="InterPro" id="IPR036265">
    <property type="entry name" value="HIT-like_sf"/>
</dbReference>
<evidence type="ECO:0000259" key="1">
    <source>
        <dbReference type="Pfam" id="PF16285"/>
    </source>
</evidence>
<dbReference type="Gene3D" id="3.30.428.10">
    <property type="entry name" value="HIT-like"/>
    <property type="match status" value="1"/>
</dbReference>
<dbReference type="Pfam" id="PF16285">
    <property type="entry name" value="DUF4931_N"/>
    <property type="match status" value="1"/>
</dbReference>
<dbReference type="GO" id="GO:0016779">
    <property type="term" value="F:nucleotidyltransferase activity"/>
    <property type="evidence" value="ECO:0007669"/>
    <property type="project" value="UniProtKB-KW"/>
</dbReference>
<dbReference type="OrthoDB" id="1803128at2"/>
<dbReference type="SUPFAM" id="SSF54197">
    <property type="entry name" value="HIT-like"/>
    <property type="match status" value="1"/>
</dbReference>
<feature type="domain" description="DUF4931" evidence="1">
    <location>
        <begin position="8"/>
        <end position="131"/>
    </location>
</feature>
<name>A0A1G9VZ01_9FIRM</name>
<dbReference type="Pfam" id="PF20956">
    <property type="entry name" value="DUF4931_C"/>
    <property type="match status" value="1"/>
</dbReference>
<feature type="domain" description="DUF4931" evidence="2">
    <location>
        <begin position="135"/>
        <end position="251"/>
    </location>
</feature>
<dbReference type="Proteomes" id="UP000214880">
    <property type="component" value="Unassembled WGS sequence"/>
</dbReference>
<evidence type="ECO:0000259" key="2">
    <source>
        <dbReference type="Pfam" id="PF20956"/>
    </source>
</evidence>
<dbReference type="InterPro" id="IPR012361">
    <property type="entry name" value="GalT_short"/>
</dbReference>